<dbReference type="InterPro" id="IPR003838">
    <property type="entry name" value="ABC3_permease_C"/>
</dbReference>
<organism evidence="10 11">
    <name type="scientific">Nibrella viscosa</name>
    <dbReference type="NCBI Taxonomy" id="1084524"/>
    <lineage>
        <taxon>Bacteria</taxon>
        <taxon>Pseudomonadati</taxon>
        <taxon>Bacteroidota</taxon>
        <taxon>Cytophagia</taxon>
        <taxon>Cytophagales</taxon>
        <taxon>Spirosomataceae</taxon>
        <taxon>Nibrella</taxon>
    </lineage>
</organism>
<evidence type="ECO:0000256" key="3">
    <source>
        <dbReference type="ARBA" id="ARBA00022692"/>
    </source>
</evidence>
<dbReference type="RefSeq" id="WP_345263616.1">
    <property type="nucleotide sequence ID" value="NZ_BAABHB010000001.1"/>
</dbReference>
<comment type="caution">
    <text evidence="10">The sequence shown here is derived from an EMBL/GenBank/DDBJ whole genome shotgun (WGS) entry which is preliminary data.</text>
</comment>
<name>A0ABP8JVG8_9BACT</name>
<dbReference type="InterPro" id="IPR050250">
    <property type="entry name" value="Macrolide_Exporter_MacB"/>
</dbReference>
<feature type="transmembrane region" description="Helical" evidence="7">
    <location>
        <begin position="338"/>
        <end position="364"/>
    </location>
</feature>
<dbReference type="InterPro" id="IPR025857">
    <property type="entry name" value="MacB_PCD"/>
</dbReference>
<evidence type="ECO:0000259" key="8">
    <source>
        <dbReference type="Pfam" id="PF02687"/>
    </source>
</evidence>
<comment type="subcellular location">
    <subcellularLocation>
        <location evidence="1">Cell membrane</location>
        <topology evidence="1">Multi-pass membrane protein</topology>
    </subcellularLocation>
</comment>
<keyword evidence="3 7" id="KW-0812">Transmembrane</keyword>
<feature type="transmembrane region" description="Helical" evidence="7">
    <location>
        <begin position="288"/>
        <end position="311"/>
    </location>
</feature>
<feature type="domain" description="MacB-like periplasmic core" evidence="9">
    <location>
        <begin position="21"/>
        <end position="247"/>
    </location>
</feature>
<dbReference type="PANTHER" id="PTHR30572:SF4">
    <property type="entry name" value="ABC TRANSPORTER PERMEASE YTRF"/>
    <property type="match status" value="1"/>
</dbReference>
<comment type="similarity">
    <text evidence="6">Belongs to the ABC-4 integral membrane protein family.</text>
</comment>
<keyword evidence="11" id="KW-1185">Reference proteome</keyword>
<evidence type="ECO:0000256" key="4">
    <source>
        <dbReference type="ARBA" id="ARBA00022989"/>
    </source>
</evidence>
<dbReference type="Pfam" id="PF02687">
    <property type="entry name" value="FtsX"/>
    <property type="match status" value="1"/>
</dbReference>
<evidence type="ECO:0000259" key="9">
    <source>
        <dbReference type="Pfam" id="PF12704"/>
    </source>
</evidence>
<keyword evidence="5 7" id="KW-0472">Membrane</keyword>
<sequence length="412" mass="44260">MNLLENIREGLRSIAGNRLRTVLTSLIIAIGITSLVGILTAIDGIQNSVDSSFAGLGANTFNISVRQEFGRFGGRATNVNKPIDYRQAISFKRRFPYGATISIATTVSGTAQVKYGSKKTNPNIRVIGIDDTYLTVKGYKLQSGRNFSTNDLNKSLNVAIIGNELVSTLFPKNTNPLNREIRVLGSQYKIIGTLDKKGSLTGAGDDRILLVPLDNGRALAGARTLSFEITASATDLANQEIAMEEARGVMRLIRRDPLGKPDSFEIERADALAKNVGQITGYLRIGGFGIGFITLLGAAIALMNIMLVSVTERTREIGIRKSLGATPKRIREQFLIEAIVICIMGGIGGIVLGLGIGNIIALVISQGRGGFVVPWAWMGLGIIVCVGVGLFSGIYPAYKASRLDPIEALRYE</sequence>
<dbReference type="EMBL" id="BAABHB010000001">
    <property type="protein sequence ID" value="GAA4396645.1"/>
    <property type="molecule type" value="Genomic_DNA"/>
</dbReference>
<evidence type="ECO:0000256" key="5">
    <source>
        <dbReference type="ARBA" id="ARBA00023136"/>
    </source>
</evidence>
<protein>
    <submittedName>
        <fullName evidence="10">ABC transporter permease</fullName>
    </submittedName>
</protein>
<keyword evidence="2" id="KW-1003">Cell membrane</keyword>
<accession>A0ABP8JVG8</accession>
<keyword evidence="4 7" id="KW-1133">Transmembrane helix</keyword>
<evidence type="ECO:0000256" key="7">
    <source>
        <dbReference type="SAM" id="Phobius"/>
    </source>
</evidence>
<proteinExistence type="inferred from homology"/>
<dbReference type="Pfam" id="PF12704">
    <property type="entry name" value="MacB_PCD"/>
    <property type="match status" value="1"/>
</dbReference>
<dbReference type="Proteomes" id="UP001500936">
    <property type="component" value="Unassembled WGS sequence"/>
</dbReference>
<reference evidence="11" key="1">
    <citation type="journal article" date="2019" name="Int. J. Syst. Evol. Microbiol.">
        <title>The Global Catalogue of Microorganisms (GCM) 10K type strain sequencing project: providing services to taxonomists for standard genome sequencing and annotation.</title>
        <authorList>
            <consortium name="The Broad Institute Genomics Platform"/>
            <consortium name="The Broad Institute Genome Sequencing Center for Infectious Disease"/>
            <person name="Wu L."/>
            <person name="Ma J."/>
        </authorList>
    </citation>
    <scope>NUCLEOTIDE SEQUENCE [LARGE SCALE GENOMIC DNA]</scope>
    <source>
        <strain evidence="11">JCM 17925</strain>
    </source>
</reference>
<evidence type="ECO:0000256" key="6">
    <source>
        <dbReference type="ARBA" id="ARBA00038076"/>
    </source>
</evidence>
<evidence type="ECO:0000256" key="1">
    <source>
        <dbReference type="ARBA" id="ARBA00004651"/>
    </source>
</evidence>
<evidence type="ECO:0000256" key="2">
    <source>
        <dbReference type="ARBA" id="ARBA00022475"/>
    </source>
</evidence>
<evidence type="ECO:0000313" key="10">
    <source>
        <dbReference type="EMBL" id="GAA4396645.1"/>
    </source>
</evidence>
<gene>
    <name evidence="10" type="ORF">GCM10023187_04980</name>
</gene>
<feature type="transmembrane region" description="Helical" evidence="7">
    <location>
        <begin position="376"/>
        <end position="398"/>
    </location>
</feature>
<feature type="domain" description="ABC3 transporter permease C-terminal" evidence="8">
    <location>
        <begin position="290"/>
        <end position="405"/>
    </location>
</feature>
<dbReference type="PANTHER" id="PTHR30572">
    <property type="entry name" value="MEMBRANE COMPONENT OF TRANSPORTER-RELATED"/>
    <property type="match status" value="1"/>
</dbReference>
<feature type="transmembrane region" description="Helical" evidence="7">
    <location>
        <begin position="21"/>
        <end position="42"/>
    </location>
</feature>
<evidence type="ECO:0000313" key="11">
    <source>
        <dbReference type="Proteomes" id="UP001500936"/>
    </source>
</evidence>